<keyword evidence="4 5" id="KW-0472">Membrane</keyword>
<evidence type="ECO:0000256" key="3">
    <source>
        <dbReference type="ARBA" id="ARBA00022989"/>
    </source>
</evidence>
<evidence type="ECO:0000256" key="5">
    <source>
        <dbReference type="SAM" id="Phobius"/>
    </source>
</evidence>
<keyword evidence="7" id="KW-1185">Reference proteome</keyword>
<feature type="transmembrane region" description="Helical" evidence="5">
    <location>
        <begin position="125"/>
        <end position="144"/>
    </location>
</feature>
<feature type="transmembrane region" description="Helical" evidence="5">
    <location>
        <begin position="258"/>
        <end position="280"/>
    </location>
</feature>
<organism evidence="6 7">
    <name type="scientific">Alkalibaculum sporogenes</name>
    <dbReference type="NCBI Taxonomy" id="2655001"/>
    <lineage>
        <taxon>Bacteria</taxon>
        <taxon>Bacillati</taxon>
        <taxon>Bacillota</taxon>
        <taxon>Clostridia</taxon>
        <taxon>Eubacteriales</taxon>
        <taxon>Eubacteriaceae</taxon>
        <taxon>Alkalibaculum</taxon>
    </lineage>
</organism>
<accession>A0A6A7KCR1</accession>
<feature type="transmembrane region" description="Helical" evidence="5">
    <location>
        <begin position="32"/>
        <end position="50"/>
    </location>
</feature>
<evidence type="ECO:0000313" key="7">
    <source>
        <dbReference type="Proteomes" id="UP000440004"/>
    </source>
</evidence>
<keyword evidence="2 5" id="KW-0812">Transmembrane</keyword>
<dbReference type="GO" id="GO:0005886">
    <property type="term" value="C:plasma membrane"/>
    <property type="evidence" value="ECO:0007669"/>
    <property type="project" value="UniProtKB-ARBA"/>
</dbReference>
<name>A0A6A7KCR1_9FIRM</name>
<comment type="subcellular location">
    <subcellularLocation>
        <location evidence="1">Membrane</location>
        <topology evidence="1">Multi-pass membrane protein</topology>
    </subcellularLocation>
</comment>
<keyword evidence="3 5" id="KW-1133">Transmembrane helix</keyword>
<sequence length="296" mass="33637">MKNIFSIYHPLVIFTYIVSALAFAMLTFNPVYVILSFYIGSLYSIYLLGIKKYISTLKFGVVLFIVVAIANPMFNHQGLTVLFYNPWDNPITLEAFAYGLSSGGMLVSIFIWFNCYNGLINNDKFMYLFGRILPTIALMLSMIMKWVPVTKNRISIINNSQKSLGLGVNMGTKKQKINRCIRVTSILMSWSLEDSIETADSMKARGYGCTKRTSYSVYKWGTHDIISMFIISLLVIVNGVLILGGYSTYEYYPTFSGNLFGVANLFAYGLYIILLAYPLLLEGKEEIVWKLLKYRT</sequence>
<feature type="transmembrane region" description="Helical" evidence="5">
    <location>
        <begin position="95"/>
        <end position="113"/>
    </location>
</feature>
<comment type="caution">
    <text evidence="6">The sequence shown here is derived from an EMBL/GenBank/DDBJ whole genome shotgun (WGS) entry which is preliminary data.</text>
</comment>
<dbReference type="Proteomes" id="UP000440004">
    <property type="component" value="Unassembled WGS sequence"/>
</dbReference>
<protein>
    <recommendedName>
        <fullName evidence="8">Energy-coupling factor transporter transmembrane protein EcfT</fullName>
    </recommendedName>
</protein>
<dbReference type="InterPro" id="IPR003339">
    <property type="entry name" value="ABC/ECF_trnsptr_transmembrane"/>
</dbReference>
<evidence type="ECO:0000313" key="6">
    <source>
        <dbReference type="EMBL" id="MPW27234.1"/>
    </source>
</evidence>
<evidence type="ECO:0000256" key="2">
    <source>
        <dbReference type="ARBA" id="ARBA00022692"/>
    </source>
</evidence>
<dbReference type="AlphaFoldDB" id="A0A6A7KCR1"/>
<feature type="transmembrane region" description="Helical" evidence="5">
    <location>
        <begin position="7"/>
        <end position="26"/>
    </location>
</feature>
<dbReference type="EMBL" id="WHNX01000049">
    <property type="protein sequence ID" value="MPW27234.1"/>
    <property type="molecule type" value="Genomic_DNA"/>
</dbReference>
<dbReference type="CDD" id="cd16914">
    <property type="entry name" value="EcfT"/>
    <property type="match status" value="1"/>
</dbReference>
<proteinExistence type="predicted"/>
<evidence type="ECO:0000256" key="1">
    <source>
        <dbReference type="ARBA" id="ARBA00004141"/>
    </source>
</evidence>
<feature type="transmembrane region" description="Helical" evidence="5">
    <location>
        <begin position="57"/>
        <end position="75"/>
    </location>
</feature>
<feature type="transmembrane region" description="Helical" evidence="5">
    <location>
        <begin position="225"/>
        <end position="246"/>
    </location>
</feature>
<gene>
    <name evidence="6" type="ORF">GC105_15810</name>
</gene>
<evidence type="ECO:0000256" key="4">
    <source>
        <dbReference type="ARBA" id="ARBA00023136"/>
    </source>
</evidence>
<reference evidence="6 7" key="1">
    <citation type="submission" date="2019-10" db="EMBL/GenBank/DDBJ databases">
        <title>Alkalibaculum tamaniensis sp.nov., a new alkaliphilic acetogen, isolated on methoxylated aromatics from a mud volcano.</title>
        <authorList>
            <person name="Khomyakova M.A."/>
            <person name="Merkel A.Y."/>
            <person name="Bonch-Osmolovskaya E.A."/>
            <person name="Slobodkin A.I."/>
        </authorList>
    </citation>
    <scope>NUCLEOTIDE SEQUENCE [LARGE SCALE GENOMIC DNA]</scope>
    <source>
        <strain evidence="6 7">M08DMB</strain>
    </source>
</reference>
<evidence type="ECO:0008006" key="8">
    <source>
        <dbReference type="Google" id="ProtNLM"/>
    </source>
</evidence>
<dbReference type="RefSeq" id="WP_152806767.1">
    <property type="nucleotide sequence ID" value="NZ_WHNX01000049.1"/>
</dbReference>